<keyword evidence="3" id="KW-0378">Hydrolase</keyword>
<feature type="region of interest" description="Disordered" evidence="4">
    <location>
        <begin position="854"/>
        <end position="874"/>
    </location>
</feature>
<comment type="catalytic activity">
    <reaction evidence="1">
        <text>Hydrolysis of terminal non-reducing alpha-L-rhamnose residues in alpha-L-rhamnosides.</text>
        <dbReference type="EC" id="3.2.1.40"/>
    </reaction>
</comment>
<dbReference type="InterPro" id="IPR035398">
    <property type="entry name" value="Bac_rhamnosid_C"/>
</dbReference>
<dbReference type="InterPro" id="IPR013737">
    <property type="entry name" value="Bac_rhamnosid_N"/>
</dbReference>
<comment type="caution">
    <text evidence="9">The sequence shown here is derived from an EMBL/GenBank/DDBJ whole genome shotgun (WGS) entry which is preliminary data.</text>
</comment>
<evidence type="ECO:0000256" key="1">
    <source>
        <dbReference type="ARBA" id="ARBA00001445"/>
    </source>
</evidence>
<sequence length="874" mass="95160">MPSTVGTPVFEHHREPLGIGEPTPRLSWRTETDVPGWRQSAHQVRITDAEGAVTADTGRVESAESVLVPWPGGRLGSRERVGVSVRVWGEGESDPSPWSPVAYAETGLLAPADWTARPVTPDSGSPDGPLPAALLRHDFDLTGPVASARLYITAYGVYTAEVNGTAVGDHVLSPGWTSYRHRLRYQTFDVTSLLRPGRNTLGALLGEGWYTGRLGFGGGSRHLYGERRALLAQLEIEYADGTTAVVGTDERWRTATGPVLRSEIYDGEACDARLEQPGWSTPEFEASAWHPVAELPAPTAELVAPTGPPVRRTQTLRPAEVITTPSGRTVLDFGQNLVGRLRIRVSGPAGHQVTLRHAEVLENGELSVRPLRHARATDTYVLRGEGVETYEPHFTFHGFRYAEVGGWPGVLDPADVEAVVLHTDLERTGWFECSDPLVNRLHENVVWGMRGNFLDVPTDCPQRDERMGWTGDLQVFAPTASFLHDCSGMLAGWLRDLAAEQLARPDGVPPLVVPDVLPDMFPPTAQAVWGDVAVLLPWTLYQRFGDLGVLRDQYPSMLAWGEATIRLVAAGGGLWRQEFQLGDWLDPAAPPDRPGDARTDGDLVANAYVVRSAEVLADTAALLGHEDDAARFRAHARAVRERFTDRFVTPDGLLSSDAQTAYALALEFALLPTQRQRRGAAKRLAEVVRRASFRIATGFAGTPLICDALCAAGEPRLAYRMLLEKECPSWLYPVTMGATTIWERWDSMLPDGSVNPGEMTSFNHYALGAVADWLHRTVAGLAAAGPGWRRLRIAPVPGGDLTWAKAAHLTPYGRAEAGWRIEETPGGRVLVVEALIPPGTSAEVHLPGGEPPKEIGSGHHTFRHTWTPPVTVTP</sequence>
<evidence type="ECO:0000259" key="5">
    <source>
        <dbReference type="Pfam" id="PF05592"/>
    </source>
</evidence>
<dbReference type="PANTHER" id="PTHR33307">
    <property type="entry name" value="ALPHA-RHAMNOSIDASE (EUROFUNG)"/>
    <property type="match status" value="1"/>
</dbReference>
<dbReference type="Gene3D" id="2.60.420.10">
    <property type="entry name" value="Maltose phosphorylase, domain 3"/>
    <property type="match status" value="1"/>
</dbReference>
<reference evidence="9" key="1">
    <citation type="journal article" date="2014" name="Int. J. Syst. Evol. Microbiol.">
        <title>Complete genome sequence of Corynebacterium casei LMG S-19264T (=DSM 44701T), isolated from a smear-ripened cheese.</title>
        <authorList>
            <consortium name="US DOE Joint Genome Institute (JGI-PGF)"/>
            <person name="Walter F."/>
            <person name="Albersmeier A."/>
            <person name="Kalinowski J."/>
            <person name="Ruckert C."/>
        </authorList>
    </citation>
    <scope>NUCLEOTIDE SEQUENCE</scope>
    <source>
        <strain evidence="9">CGMCC 4.7110</strain>
    </source>
</reference>
<evidence type="ECO:0000259" key="8">
    <source>
        <dbReference type="Pfam" id="PF17390"/>
    </source>
</evidence>
<dbReference type="SUPFAM" id="SSF48208">
    <property type="entry name" value="Six-hairpin glycosidases"/>
    <property type="match status" value="1"/>
</dbReference>
<reference evidence="9" key="2">
    <citation type="submission" date="2020-09" db="EMBL/GenBank/DDBJ databases">
        <authorList>
            <person name="Sun Q."/>
            <person name="Zhou Y."/>
        </authorList>
    </citation>
    <scope>NUCLEOTIDE SEQUENCE</scope>
    <source>
        <strain evidence="9">CGMCC 4.7110</strain>
    </source>
</reference>
<evidence type="ECO:0000313" key="9">
    <source>
        <dbReference type="EMBL" id="GGN17796.1"/>
    </source>
</evidence>
<dbReference type="Pfam" id="PF17389">
    <property type="entry name" value="Bac_rhamnosid6H"/>
    <property type="match status" value="1"/>
</dbReference>
<dbReference type="Gene3D" id="2.60.120.260">
    <property type="entry name" value="Galactose-binding domain-like"/>
    <property type="match status" value="2"/>
</dbReference>
<feature type="domain" description="Alpha-L-rhamnosidase concanavalin-like" evidence="5">
    <location>
        <begin position="323"/>
        <end position="422"/>
    </location>
</feature>
<feature type="domain" description="Bacterial alpha-L-rhamnosidase N-terminal" evidence="6">
    <location>
        <begin position="145"/>
        <end position="314"/>
    </location>
</feature>
<dbReference type="Gene3D" id="2.60.40.10">
    <property type="entry name" value="Immunoglobulins"/>
    <property type="match status" value="1"/>
</dbReference>
<dbReference type="Pfam" id="PF05592">
    <property type="entry name" value="Bac_rhamnosid"/>
    <property type="match status" value="1"/>
</dbReference>
<dbReference type="Gene3D" id="1.50.10.10">
    <property type="match status" value="1"/>
</dbReference>
<dbReference type="PIRSF" id="PIRSF010631">
    <property type="entry name" value="A-rhamnsds"/>
    <property type="match status" value="1"/>
</dbReference>
<protein>
    <recommendedName>
        <fullName evidence="2">alpha-L-rhamnosidase</fullName>
        <ecNumber evidence="2">3.2.1.40</ecNumber>
    </recommendedName>
</protein>
<feature type="domain" description="Alpha-L-rhamnosidase C-terminal" evidence="8">
    <location>
        <begin position="780"/>
        <end position="854"/>
    </location>
</feature>
<keyword evidence="10" id="KW-1185">Reference proteome</keyword>
<dbReference type="Pfam" id="PF25788">
    <property type="entry name" value="Ig_Rha78A_N"/>
    <property type="match status" value="1"/>
</dbReference>
<dbReference type="InterPro" id="IPR016007">
    <property type="entry name" value="Alpha_rhamnosid"/>
</dbReference>
<evidence type="ECO:0000256" key="4">
    <source>
        <dbReference type="SAM" id="MobiDB-lite"/>
    </source>
</evidence>
<dbReference type="Pfam" id="PF08531">
    <property type="entry name" value="Bac_rhamnosid_N"/>
    <property type="match status" value="1"/>
</dbReference>
<evidence type="ECO:0000256" key="2">
    <source>
        <dbReference type="ARBA" id="ARBA00012652"/>
    </source>
</evidence>
<dbReference type="AlphaFoldDB" id="A0A917XEW1"/>
<dbReference type="EMBL" id="BMML01000010">
    <property type="protein sequence ID" value="GGN17796.1"/>
    <property type="molecule type" value="Genomic_DNA"/>
</dbReference>
<dbReference type="Pfam" id="PF17390">
    <property type="entry name" value="Bac_rhamnosid_C"/>
    <property type="match status" value="1"/>
</dbReference>
<accession>A0A917XEW1</accession>
<organism evidence="9 10">
    <name type="scientific">Streptomyces fuscichromogenes</name>
    <dbReference type="NCBI Taxonomy" id="1324013"/>
    <lineage>
        <taxon>Bacteria</taxon>
        <taxon>Bacillati</taxon>
        <taxon>Actinomycetota</taxon>
        <taxon>Actinomycetes</taxon>
        <taxon>Kitasatosporales</taxon>
        <taxon>Streptomycetaceae</taxon>
        <taxon>Streptomyces</taxon>
    </lineage>
</organism>
<dbReference type="PANTHER" id="PTHR33307:SF6">
    <property type="entry name" value="ALPHA-RHAMNOSIDASE (EUROFUNG)-RELATED"/>
    <property type="match status" value="1"/>
</dbReference>
<evidence type="ECO:0000313" key="10">
    <source>
        <dbReference type="Proteomes" id="UP000653411"/>
    </source>
</evidence>
<name>A0A917XEW1_9ACTN</name>
<feature type="region of interest" description="Disordered" evidence="4">
    <location>
        <begin position="1"/>
        <end position="23"/>
    </location>
</feature>
<feature type="domain" description="Alpha-L-rhamnosidase six-hairpin glycosidase" evidence="7">
    <location>
        <begin position="426"/>
        <end position="778"/>
    </location>
</feature>
<evidence type="ECO:0000259" key="6">
    <source>
        <dbReference type="Pfam" id="PF08531"/>
    </source>
</evidence>
<dbReference type="GO" id="GO:0005975">
    <property type="term" value="P:carbohydrate metabolic process"/>
    <property type="evidence" value="ECO:0007669"/>
    <property type="project" value="InterPro"/>
</dbReference>
<dbReference type="Proteomes" id="UP000653411">
    <property type="component" value="Unassembled WGS sequence"/>
</dbReference>
<dbReference type="EC" id="3.2.1.40" evidence="2"/>
<evidence type="ECO:0000259" key="7">
    <source>
        <dbReference type="Pfam" id="PF17389"/>
    </source>
</evidence>
<dbReference type="InterPro" id="IPR008928">
    <property type="entry name" value="6-hairpin_glycosidase_sf"/>
</dbReference>
<dbReference type="InterPro" id="IPR008902">
    <property type="entry name" value="Rhamnosid_concanavalin"/>
</dbReference>
<evidence type="ECO:0000256" key="3">
    <source>
        <dbReference type="ARBA" id="ARBA00022801"/>
    </source>
</evidence>
<dbReference type="InterPro" id="IPR013783">
    <property type="entry name" value="Ig-like_fold"/>
</dbReference>
<proteinExistence type="predicted"/>
<dbReference type="RefSeq" id="WP_229713297.1">
    <property type="nucleotide sequence ID" value="NZ_BMML01000010.1"/>
</dbReference>
<dbReference type="InterPro" id="IPR012341">
    <property type="entry name" value="6hp_glycosidase-like_sf"/>
</dbReference>
<dbReference type="GO" id="GO:0030596">
    <property type="term" value="F:alpha-L-rhamnosidase activity"/>
    <property type="evidence" value="ECO:0007669"/>
    <property type="project" value="UniProtKB-EC"/>
</dbReference>
<gene>
    <name evidence="9" type="ORF">GCM10011578_046860</name>
</gene>
<dbReference type="InterPro" id="IPR035396">
    <property type="entry name" value="Bac_rhamnosid6H"/>
</dbReference>